<dbReference type="STRING" id="1618023.UH38_13765"/>
<name>A0A0D8ZSK5_9CYAN</name>
<dbReference type="AlphaFoldDB" id="A0A0D8ZSK5"/>
<accession>A0A0D8ZSK5</accession>
<proteinExistence type="predicted"/>
<evidence type="ECO:0000313" key="2">
    <source>
        <dbReference type="Proteomes" id="UP000032452"/>
    </source>
</evidence>
<dbReference type="Proteomes" id="UP000032452">
    <property type="component" value="Unassembled WGS sequence"/>
</dbReference>
<protein>
    <submittedName>
        <fullName evidence="1">Uncharacterized protein</fullName>
    </submittedName>
</protein>
<dbReference type="RefSeq" id="WP_045055237.1">
    <property type="nucleotide sequence ID" value="NZ_CAWMDP010000056.1"/>
</dbReference>
<sequence>MTPEVLSSYPQIQELHVAEVVSYLQHNHWMSVSHPSPRLLVFEKGVDDRGKPIQIVLPSKDDYEDTPYLLAKAVNLLSVLESLPFQEVVKAIDSSAHIS</sequence>
<comment type="caution">
    <text evidence="1">The sequence shown here is derived from an EMBL/GenBank/DDBJ whole genome shotgun (WGS) entry which is preliminary data.</text>
</comment>
<organism evidence="1 2">
    <name type="scientific">Aliterella atlantica CENA595</name>
    <dbReference type="NCBI Taxonomy" id="1618023"/>
    <lineage>
        <taxon>Bacteria</taxon>
        <taxon>Bacillati</taxon>
        <taxon>Cyanobacteriota</taxon>
        <taxon>Cyanophyceae</taxon>
        <taxon>Chroococcidiopsidales</taxon>
        <taxon>Aliterellaceae</taxon>
        <taxon>Aliterella</taxon>
    </lineage>
</organism>
<evidence type="ECO:0000313" key="1">
    <source>
        <dbReference type="EMBL" id="KJH71342.1"/>
    </source>
</evidence>
<dbReference type="EMBL" id="JYON01000013">
    <property type="protein sequence ID" value="KJH71342.1"/>
    <property type="molecule type" value="Genomic_DNA"/>
</dbReference>
<keyword evidence="2" id="KW-1185">Reference proteome</keyword>
<gene>
    <name evidence="1" type="ORF">UH38_13765</name>
</gene>
<dbReference type="OrthoDB" id="514983at2"/>
<reference evidence="1 2" key="1">
    <citation type="submission" date="2015-02" db="EMBL/GenBank/DDBJ databases">
        <title>Draft genome of a novel marine cyanobacterium (Chroococcales) isolated from South Atlantic Ocean.</title>
        <authorList>
            <person name="Rigonato J."/>
            <person name="Alvarenga D.O."/>
            <person name="Branco L.H."/>
            <person name="Varani A.M."/>
            <person name="Brandini F.P."/>
            <person name="Fiore M.F."/>
        </authorList>
    </citation>
    <scope>NUCLEOTIDE SEQUENCE [LARGE SCALE GENOMIC DNA]</scope>
    <source>
        <strain evidence="1 2">CENA595</strain>
    </source>
</reference>